<accession>A0A7Z0QLT7</accession>
<keyword evidence="2" id="KW-0614">Plasmid</keyword>
<reference evidence="2 3" key="1">
    <citation type="journal article" date="2017" name="Syst. Appl. Microbiol.">
        <title>Soybeans inoculated with root zone soils of Canadian native legumes harbour diverse and novel Bradyrhizobium spp. that possess agricultural potential.</title>
        <authorList>
            <person name="Bromfield E.S.P."/>
            <person name="Cloutier S."/>
            <person name="Tambong J.T."/>
            <person name="Tran Thi T.V."/>
        </authorList>
    </citation>
    <scope>NUCLEOTIDE SEQUENCE [LARGE SCALE GENOMIC DNA]</scope>
    <source>
        <strain evidence="2 3">323S2</strain>
    </source>
</reference>
<sequence length="123" mass="14107">MSHFFFRQVTFRDGVATVSIGDDDQTHMTIIFENVRTLIVFKEGDFFEALSKYEHERIIPGPERTLGVFRIVRFPILQKVLEGRLDEERPTYYWVSTPDECIEIAGFSAPHVVPSNNIGVGSK</sequence>
<evidence type="ECO:0000313" key="1">
    <source>
        <dbReference type="EMBL" id="NYY96820.1"/>
    </source>
</evidence>
<evidence type="ECO:0000313" key="3">
    <source>
        <dbReference type="Proteomes" id="UP000564836"/>
    </source>
</evidence>
<proteinExistence type="predicted"/>
<reference evidence="2 3" key="3">
    <citation type="journal article" date="2022" name="Int. J. Syst. Evol. Microbiol.">
        <title>Strains of Bradyrhizobium barranii sp. nov. associated with legumes native to Canada are symbionts of soybeans and belong to different subspecies (subsp. barranii subsp. nov. and subsp. apii subsp. nov.) and symbiovars (sv. glycinearum and sv. septentrionale).</title>
        <authorList>
            <person name="Bromfield E.S.P."/>
            <person name="Cloutier S."/>
            <person name="Wasai-Hara S."/>
            <person name="Minamisawa K."/>
        </authorList>
    </citation>
    <scope>NUCLEOTIDE SEQUENCE [LARGE SCALE GENOMIC DNA]</scope>
    <source>
        <strain evidence="2 3">323S2</strain>
        <plasmid evidence="3">pBb323S2a</plasmid>
    </source>
</reference>
<evidence type="ECO:0000313" key="2">
    <source>
        <dbReference type="EMBL" id="UGX89719.1"/>
    </source>
</evidence>
<reference evidence="1" key="2">
    <citation type="submission" date="2020-06" db="EMBL/GenBank/DDBJ databases">
        <title>Whole Genome Sequence of Bradyrhizobium sp. Strain 323S2.</title>
        <authorList>
            <person name="Bromfield E.S.P."/>
        </authorList>
    </citation>
    <scope>NUCLEOTIDE SEQUENCE [LARGE SCALE GENOMIC DNA]</scope>
    <source>
        <strain evidence="1">323S2</strain>
    </source>
</reference>
<gene>
    <name evidence="2" type="ORF">G6321_00001110</name>
    <name evidence="1" type="ORF">G6321_54005</name>
</gene>
<name>A0A7Z0QLT7_9BRAD</name>
<protein>
    <submittedName>
        <fullName evidence="1">Uncharacterized protein</fullName>
    </submittedName>
</protein>
<dbReference type="RefSeq" id="WP_166354180.1">
    <property type="nucleotide sequence ID" value="NZ_CP049700.1"/>
</dbReference>
<dbReference type="EMBL" id="JACBFH010000004">
    <property type="protein sequence ID" value="NYY96820.1"/>
    <property type="molecule type" value="Genomic_DNA"/>
</dbReference>
<geneLocation type="plasmid" evidence="2 3">
    <name>pBb323S2a</name>
</geneLocation>
<organism evidence="1">
    <name type="scientific">Bradyrhizobium barranii subsp. barranii</name>
    <dbReference type="NCBI Taxonomy" id="2823807"/>
    <lineage>
        <taxon>Bacteria</taxon>
        <taxon>Pseudomonadati</taxon>
        <taxon>Pseudomonadota</taxon>
        <taxon>Alphaproteobacteria</taxon>
        <taxon>Hyphomicrobiales</taxon>
        <taxon>Nitrobacteraceae</taxon>
        <taxon>Bradyrhizobium</taxon>
        <taxon>Bradyrhizobium barranii</taxon>
    </lineage>
</organism>
<dbReference type="Proteomes" id="UP000564836">
    <property type="component" value="Plasmid pBb323S2a"/>
</dbReference>
<dbReference type="EMBL" id="CP088278">
    <property type="protein sequence ID" value="UGX89719.1"/>
    <property type="molecule type" value="Genomic_DNA"/>
</dbReference>
<dbReference type="AlphaFoldDB" id="A0A7Z0QLT7"/>